<dbReference type="KEGG" id="eec:EcWSU1_00518"/>
<reference evidence="1 3" key="1">
    <citation type="journal article" date="2011" name="Stand. Genomic Sci.">
        <title>Complete genome of the onion pathogen Enterobacter cloacae EcWSU1.</title>
        <authorList>
            <person name="Humann J.L."/>
            <person name="Wildung M."/>
            <person name="Cheng C.H."/>
            <person name="Lee T."/>
            <person name="Stewart J.E."/>
            <person name="Drew J.C."/>
            <person name="Triplett E.W."/>
            <person name="Main D."/>
            <person name="Schroeder B.K."/>
        </authorList>
    </citation>
    <scope>NUCLEOTIDE SEQUENCE [LARGE SCALE GENOMIC DNA]</scope>
    <source>
        <strain evidence="1 3">EcWSU1</strain>
    </source>
</reference>
<dbReference type="HOGENOM" id="CLU_2860672_0_0_6"/>
<dbReference type="Proteomes" id="UP000007838">
    <property type="component" value="Chromosome"/>
</dbReference>
<evidence type="ECO:0000313" key="3">
    <source>
        <dbReference type="Proteomes" id="UP000007838"/>
    </source>
</evidence>
<dbReference type="Proteomes" id="UP001210538">
    <property type="component" value="Chromosome"/>
</dbReference>
<evidence type="ECO:0000313" key="1">
    <source>
        <dbReference type="EMBL" id="AEW71958.1"/>
    </source>
</evidence>
<name>G8LKB2_9ENTR</name>
<evidence type="ECO:0000313" key="2">
    <source>
        <dbReference type="EMBL" id="WCE13792.1"/>
    </source>
</evidence>
<dbReference type="RefSeq" id="WP_014168453.1">
    <property type="nucleotide sequence ID" value="NC_016514.1"/>
</dbReference>
<sequence length="64" mass="7424">MTIHNIRNNRTEISLALGEAVLDIVQKGHELSRENLAQAMKTKAEKERDDERLLNYWKACNMLV</sequence>
<protein>
    <submittedName>
        <fullName evidence="2">DUF2767 family protein</fullName>
    </submittedName>
</protein>
<proteinExistence type="predicted"/>
<gene>
    <name evidence="1" type="ORF">EcWSU1_00518</name>
    <name evidence="2" type="ORF">PHA72_02575</name>
</gene>
<dbReference type="EMBL" id="CP116347">
    <property type="protein sequence ID" value="WCE13792.1"/>
    <property type="molecule type" value="Genomic_DNA"/>
</dbReference>
<reference evidence="2 4" key="2">
    <citation type="submission" date="2023-01" db="EMBL/GenBank/DDBJ databases">
        <title>Genome sequence resource and annotation of Enterobacter ludwigii, an economically important pathogen of seedling wilt with strawberry.</title>
        <authorList>
            <person name="Xie Y."/>
        </authorList>
    </citation>
    <scope>NUCLEOTIDE SEQUENCE [LARGE SCALE GENOMIC DNA]</scope>
    <source>
        <strain evidence="2 4">CM-TZ4</strain>
    </source>
</reference>
<evidence type="ECO:0000313" key="4">
    <source>
        <dbReference type="Proteomes" id="UP001210538"/>
    </source>
</evidence>
<keyword evidence="4" id="KW-1185">Reference proteome</keyword>
<dbReference type="AlphaFoldDB" id="G8LKB2"/>
<organism evidence="1 3">
    <name type="scientific">Enterobacter ludwigii</name>
    <dbReference type="NCBI Taxonomy" id="299767"/>
    <lineage>
        <taxon>Bacteria</taxon>
        <taxon>Pseudomonadati</taxon>
        <taxon>Pseudomonadota</taxon>
        <taxon>Gammaproteobacteria</taxon>
        <taxon>Enterobacterales</taxon>
        <taxon>Enterobacteriaceae</taxon>
        <taxon>Enterobacter</taxon>
        <taxon>Enterobacter cloacae complex</taxon>
    </lineage>
</organism>
<accession>G8LKB2</accession>
<dbReference type="EMBL" id="CP002886">
    <property type="protein sequence ID" value="AEW71958.1"/>
    <property type="molecule type" value="Genomic_DNA"/>
</dbReference>
<dbReference type="eggNOG" id="ENOG502ZD0X">
    <property type="taxonomic scope" value="Bacteria"/>
</dbReference>